<dbReference type="NCBIfam" id="TIGR03370">
    <property type="entry name" value="VPLPA-CTERM"/>
    <property type="match status" value="1"/>
</dbReference>
<feature type="region of interest" description="Disordered" evidence="1">
    <location>
        <begin position="83"/>
        <end position="103"/>
    </location>
</feature>
<feature type="compositionally biased region" description="Acidic residues" evidence="1">
    <location>
        <begin position="85"/>
        <end position="103"/>
    </location>
</feature>
<dbReference type="InterPro" id="IPR022472">
    <property type="entry name" value="VPLPA-CTERM"/>
</dbReference>
<feature type="transmembrane region" description="Helical" evidence="2">
    <location>
        <begin position="202"/>
        <end position="221"/>
    </location>
</feature>
<keyword evidence="3" id="KW-0732">Signal</keyword>
<keyword evidence="2" id="KW-1133">Transmembrane helix</keyword>
<keyword evidence="2" id="KW-0812">Transmembrane</keyword>
<protein>
    <submittedName>
        <fullName evidence="4">VPLPA-CTERM sorting domain-containing protein</fullName>
    </submittedName>
</protein>
<name>A0ABY8Q6P1_9RHOB</name>
<evidence type="ECO:0000313" key="4">
    <source>
        <dbReference type="EMBL" id="WGV15945.1"/>
    </source>
</evidence>
<proteinExistence type="predicted"/>
<dbReference type="Proteomes" id="UP001230978">
    <property type="component" value="Chromosome"/>
</dbReference>
<evidence type="ECO:0000256" key="1">
    <source>
        <dbReference type="SAM" id="MobiDB-lite"/>
    </source>
</evidence>
<evidence type="ECO:0000313" key="5">
    <source>
        <dbReference type="Proteomes" id="UP001230978"/>
    </source>
</evidence>
<evidence type="ECO:0000256" key="2">
    <source>
        <dbReference type="SAM" id="Phobius"/>
    </source>
</evidence>
<feature type="signal peptide" evidence="3">
    <location>
        <begin position="1"/>
        <end position="21"/>
    </location>
</feature>
<dbReference type="RefSeq" id="WP_281465804.1">
    <property type="nucleotide sequence ID" value="NZ_CP124535.1"/>
</dbReference>
<keyword evidence="5" id="KW-1185">Reference proteome</keyword>
<reference evidence="4 5" key="1">
    <citation type="submission" date="2023-04" db="EMBL/GenBank/DDBJ databases">
        <title>YMD61, complete Genome.</title>
        <authorList>
            <person name="Zhang J."/>
        </authorList>
    </citation>
    <scope>NUCLEOTIDE SEQUENCE [LARGE SCALE GENOMIC DNA]</scope>
    <source>
        <strain evidence="4 5">YMD61</strain>
    </source>
</reference>
<keyword evidence="2" id="KW-0472">Membrane</keyword>
<feature type="chain" id="PRO_5045819493" evidence="3">
    <location>
        <begin position="22"/>
        <end position="229"/>
    </location>
</feature>
<dbReference type="EMBL" id="CP124535">
    <property type="protein sequence ID" value="WGV15945.1"/>
    <property type="molecule type" value="Genomic_DNA"/>
</dbReference>
<gene>
    <name evidence="4" type="ORF">QF092_17090</name>
</gene>
<sequence>MLRLAALGLACSIGFATPTMAVPVTFVLNRDAPSSIDFNCVPSASDGSCGLKAPTFSFQNGANIVADPDSTFKFLRFKAKRNVDSDDSNDDDDSEDENEDDDILSGTFTTTVKLFMQAGGSDLISLMSTGTGSYTTQDGAIRNFSLIWSPIANFTVDGVGAFSAAFENIDLAAATGFRSEDDDEWEDKWKKGIKVSATITPVPLPAGAWLLLSGLVVLGAARMRRGAKA</sequence>
<accession>A0ABY8Q6P1</accession>
<evidence type="ECO:0000256" key="3">
    <source>
        <dbReference type="SAM" id="SignalP"/>
    </source>
</evidence>
<organism evidence="4 5">
    <name type="scientific">Fuscovulum ytuae</name>
    <dbReference type="NCBI Taxonomy" id="3042299"/>
    <lineage>
        <taxon>Bacteria</taxon>
        <taxon>Pseudomonadati</taxon>
        <taxon>Pseudomonadota</taxon>
        <taxon>Alphaproteobacteria</taxon>
        <taxon>Rhodobacterales</taxon>
        <taxon>Paracoccaceae</taxon>
        <taxon>Fuscovulum</taxon>
    </lineage>
</organism>